<keyword evidence="8" id="KW-0479">Metal-binding</keyword>
<sequence length="356" mass="40299">AGGKFNFTHEKGDERMKLYSNEIVFRGHPDKICDQISGAILDECLKQDKYTRAGIECALKNNRIYIFGEITTNAKIDRAEIARRVLKDIGYREEFQVVENISEQSRDIAIGVDHLGAGDQGMMFGYACNDTKELLPLAQVILIKFAKEYDKLVHINPDVFYPDGKAQITGYYDQNFKLKDIKDFTISYQNNEKNRFVTDAEIKAIAMTICREYGIHIQSFLINPTGKFLTGGPYADSGLTGRKIVVDAYQSFANVGGGCMNGKDPTKVDISGAHKARELAKRILKEKRLTWCELQLSYAIGLEKPLAIYIDSDKGNLPVSTNMIEECKPARIIRDLHLLEPRYEEWAKFGHFANEE</sequence>
<evidence type="ECO:0000256" key="4">
    <source>
        <dbReference type="ARBA" id="ARBA00009685"/>
    </source>
</evidence>
<keyword evidence="10" id="KW-0067">ATP-binding</keyword>
<keyword evidence="12" id="KW-0630">Potassium</keyword>
<reference evidence="17" key="2">
    <citation type="submission" date="2025-09" db="UniProtKB">
        <authorList>
            <consortium name="Ensembl"/>
        </authorList>
    </citation>
    <scope>IDENTIFICATION</scope>
</reference>
<evidence type="ECO:0000256" key="2">
    <source>
        <dbReference type="ARBA" id="ARBA00001958"/>
    </source>
</evidence>
<dbReference type="Pfam" id="PF02773">
    <property type="entry name" value="S-AdoMet_synt_C"/>
    <property type="match status" value="1"/>
</dbReference>
<keyword evidence="11" id="KW-0460">Magnesium</keyword>
<evidence type="ECO:0000259" key="14">
    <source>
        <dbReference type="Pfam" id="PF00438"/>
    </source>
</evidence>
<dbReference type="GO" id="GO:0046872">
    <property type="term" value="F:metal ion binding"/>
    <property type="evidence" value="ECO:0007669"/>
    <property type="project" value="UniProtKB-KW"/>
</dbReference>
<comment type="cofactor">
    <cofactor evidence="1">
        <name>Mg(2+)</name>
        <dbReference type="ChEBI" id="CHEBI:18420"/>
    </cofactor>
</comment>
<dbReference type="GO" id="GO:0005524">
    <property type="term" value="F:ATP binding"/>
    <property type="evidence" value="ECO:0007669"/>
    <property type="project" value="UniProtKB-KW"/>
</dbReference>
<evidence type="ECO:0000256" key="13">
    <source>
        <dbReference type="ARBA" id="ARBA00048344"/>
    </source>
</evidence>
<dbReference type="PIRSF" id="PIRSF000497">
    <property type="entry name" value="MAT"/>
    <property type="match status" value="1"/>
</dbReference>
<dbReference type="GO" id="GO:0006730">
    <property type="term" value="P:one-carbon metabolic process"/>
    <property type="evidence" value="ECO:0007669"/>
    <property type="project" value="UniProtKB-KW"/>
</dbReference>
<organism evidence="17 18">
    <name type="scientific">Junco hyemalis</name>
    <name type="common">Dark-eyed junco</name>
    <dbReference type="NCBI Taxonomy" id="40217"/>
    <lineage>
        <taxon>Eukaryota</taxon>
        <taxon>Metazoa</taxon>
        <taxon>Chordata</taxon>
        <taxon>Craniata</taxon>
        <taxon>Vertebrata</taxon>
        <taxon>Euteleostomi</taxon>
        <taxon>Archelosauria</taxon>
        <taxon>Archosauria</taxon>
        <taxon>Dinosauria</taxon>
        <taxon>Saurischia</taxon>
        <taxon>Theropoda</taxon>
        <taxon>Coelurosauria</taxon>
        <taxon>Aves</taxon>
        <taxon>Neognathae</taxon>
        <taxon>Neoaves</taxon>
        <taxon>Telluraves</taxon>
        <taxon>Australaves</taxon>
        <taxon>Passeriformes</taxon>
        <taxon>Passerellidae</taxon>
        <taxon>Junco</taxon>
    </lineage>
</organism>
<feature type="domain" description="S-adenosylmethionine synthetase C-terminal" evidence="16">
    <location>
        <begin position="231"/>
        <end position="355"/>
    </location>
</feature>
<comment type="similarity">
    <text evidence="4">Belongs to the AdoMet synthase family.</text>
</comment>
<evidence type="ECO:0000256" key="10">
    <source>
        <dbReference type="ARBA" id="ARBA00022840"/>
    </source>
</evidence>
<evidence type="ECO:0000256" key="3">
    <source>
        <dbReference type="ARBA" id="ARBA00005224"/>
    </source>
</evidence>
<dbReference type="Gene3D" id="3.30.300.10">
    <property type="match status" value="3"/>
</dbReference>
<dbReference type="AlphaFoldDB" id="A0A8C5JBU3"/>
<dbReference type="PANTHER" id="PTHR11964">
    <property type="entry name" value="S-ADENOSYLMETHIONINE SYNTHETASE"/>
    <property type="match status" value="1"/>
</dbReference>
<evidence type="ECO:0000256" key="11">
    <source>
        <dbReference type="ARBA" id="ARBA00022842"/>
    </source>
</evidence>
<dbReference type="UniPathway" id="UPA00315">
    <property type="reaction ID" value="UER00080"/>
</dbReference>
<dbReference type="InterPro" id="IPR022629">
    <property type="entry name" value="S-AdoMet_synt_central"/>
</dbReference>
<dbReference type="Pfam" id="PF02772">
    <property type="entry name" value="S-AdoMet_synt_M"/>
    <property type="match status" value="1"/>
</dbReference>
<protein>
    <recommendedName>
        <fullName evidence="5">methionine adenosyltransferase</fullName>
        <ecNumber evidence="5">2.5.1.6</ecNumber>
    </recommendedName>
</protein>
<dbReference type="PROSITE" id="PS00376">
    <property type="entry name" value="ADOMET_SYNTHASE_1"/>
    <property type="match status" value="1"/>
</dbReference>
<dbReference type="GO" id="GO:0006556">
    <property type="term" value="P:S-adenosylmethionine biosynthetic process"/>
    <property type="evidence" value="ECO:0007669"/>
    <property type="project" value="UniProtKB-UniPathway"/>
</dbReference>
<evidence type="ECO:0000256" key="7">
    <source>
        <dbReference type="ARBA" id="ARBA00022679"/>
    </source>
</evidence>
<keyword evidence="18" id="KW-1185">Reference proteome</keyword>
<accession>A0A8C5JBU3</accession>
<evidence type="ECO:0000256" key="12">
    <source>
        <dbReference type="ARBA" id="ARBA00022958"/>
    </source>
</evidence>
<evidence type="ECO:0000256" key="5">
    <source>
        <dbReference type="ARBA" id="ARBA00012828"/>
    </source>
</evidence>
<reference evidence="17" key="1">
    <citation type="submission" date="2025-08" db="UniProtKB">
        <authorList>
            <consortium name="Ensembl"/>
        </authorList>
    </citation>
    <scope>IDENTIFICATION</scope>
</reference>
<evidence type="ECO:0000256" key="6">
    <source>
        <dbReference type="ARBA" id="ARBA00022563"/>
    </source>
</evidence>
<comment type="cofactor">
    <cofactor evidence="2">
        <name>K(+)</name>
        <dbReference type="ChEBI" id="CHEBI:29103"/>
    </cofactor>
</comment>
<dbReference type="SUPFAM" id="SSF55973">
    <property type="entry name" value="S-adenosylmethionine synthetase"/>
    <property type="match status" value="3"/>
</dbReference>
<evidence type="ECO:0000256" key="9">
    <source>
        <dbReference type="ARBA" id="ARBA00022741"/>
    </source>
</evidence>
<keyword evidence="7" id="KW-0808">Transferase</keyword>
<evidence type="ECO:0000259" key="16">
    <source>
        <dbReference type="Pfam" id="PF02773"/>
    </source>
</evidence>
<comment type="catalytic activity">
    <reaction evidence="13">
        <text>L-methionine + ATP + H2O = S-adenosyl-L-methionine + phosphate + diphosphate</text>
        <dbReference type="Rhea" id="RHEA:21080"/>
        <dbReference type="ChEBI" id="CHEBI:15377"/>
        <dbReference type="ChEBI" id="CHEBI:30616"/>
        <dbReference type="ChEBI" id="CHEBI:33019"/>
        <dbReference type="ChEBI" id="CHEBI:43474"/>
        <dbReference type="ChEBI" id="CHEBI:57844"/>
        <dbReference type="ChEBI" id="CHEBI:59789"/>
        <dbReference type="EC" id="2.5.1.6"/>
    </reaction>
</comment>
<dbReference type="Ensembl" id="ENSJHYT00000020796.1">
    <property type="protein sequence ID" value="ENSJHYP00000017219.1"/>
    <property type="gene ID" value="ENSJHYG00000013168.1"/>
</dbReference>
<dbReference type="InterPro" id="IPR022636">
    <property type="entry name" value="S-AdoMet_synthetase_sfam"/>
</dbReference>
<dbReference type="GO" id="GO:0004478">
    <property type="term" value="F:methionine adenosyltransferase activity"/>
    <property type="evidence" value="ECO:0007669"/>
    <property type="project" value="UniProtKB-EC"/>
</dbReference>
<keyword evidence="6" id="KW-0554">One-carbon metabolism</keyword>
<dbReference type="EC" id="2.5.1.6" evidence="5"/>
<dbReference type="InterPro" id="IPR002133">
    <property type="entry name" value="S-AdoMet_synthetase"/>
</dbReference>
<dbReference type="InterPro" id="IPR022630">
    <property type="entry name" value="S-AdoMet_synt_C"/>
</dbReference>
<comment type="pathway">
    <text evidence="3">Amino-acid biosynthesis; S-adenosyl-L-methionine biosynthesis; S-adenosyl-L-methionine from L-methionine: step 1/1.</text>
</comment>
<keyword evidence="9" id="KW-0547">Nucleotide-binding</keyword>
<dbReference type="InterPro" id="IPR022628">
    <property type="entry name" value="S-AdoMet_synt_N"/>
</dbReference>
<feature type="domain" description="S-adenosylmethionine synthetase central" evidence="15">
    <location>
        <begin position="115"/>
        <end position="228"/>
    </location>
</feature>
<evidence type="ECO:0000259" key="15">
    <source>
        <dbReference type="Pfam" id="PF02772"/>
    </source>
</evidence>
<dbReference type="InterPro" id="IPR022631">
    <property type="entry name" value="ADOMET_SYNTHASE_CS"/>
</dbReference>
<evidence type="ECO:0000256" key="1">
    <source>
        <dbReference type="ARBA" id="ARBA00001946"/>
    </source>
</evidence>
<dbReference type="Pfam" id="PF00438">
    <property type="entry name" value="S-AdoMet_synt_N"/>
    <property type="match status" value="1"/>
</dbReference>
<evidence type="ECO:0000313" key="18">
    <source>
        <dbReference type="Proteomes" id="UP000694408"/>
    </source>
</evidence>
<dbReference type="Proteomes" id="UP000694408">
    <property type="component" value="Unplaced"/>
</dbReference>
<evidence type="ECO:0000313" key="17">
    <source>
        <dbReference type="Ensembl" id="ENSJHYP00000017219.1"/>
    </source>
</evidence>
<feature type="domain" description="S-adenosylmethionine synthetase N-terminal" evidence="14">
    <location>
        <begin position="18"/>
        <end position="100"/>
    </location>
</feature>
<proteinExistence type="inferred from homology"/>
<name>A0A8C5JBU3_JUNHY</name>
<evidence type="ECO:0000256" key="8">
    <source>
        <dbReference type="ARBA" id="ARBA00022723"/>
    </source>
</evidence>